<dbReference type="FunFam" id="1.10.132.20:FF:000001">
    <property type="entry name" value="Ribosome-recycling factor"/>
    <property type="match status" value="1"/>
</dbReference>
<evidence type="ECO:0000256" key="4">
    <source>
        <dbReference type="ARBA" id="ARBA00022917"/>
    </source>
</evidence>
<dbReference type="HAMAP" id="MF_00040">
    <property type="entry name" value="RRF"/>
    <property type="match status" value="1"/>
</dbReference>
<reference evidence="8 9" key="1">
    <citation type="submission" date="2020-04" db="EMBL/GenBank/DDBJ databases">
        <title>Rhodospirillaceae bacterium KN72 isolated from deep sea.</title>
        <authorList>
            <person name="Zhang D.-C."/>
        </authorList>
    </citation>
    <scope>NUCLEOTIDE SEQUENCE [LARGE SCALE GENOMIC DNA]</scope>
    <source>
        <strain evidence="8 9">KN72</strain>
    </source>
</reference>
<keyword evidence="3 6" id="KW-0963">Cytoplasm</keyword>
<comment type="caution">
    <text evidence="8">The sequence shown here is derived from an EMBL/GenBank/DDBJ whole genome shotgun (WGS) entry which is preliminary data.</text>
</comment>
<dbReference type="NCBIfam" id="TIGR00496">
    <property type="entry name" value="frr"/>
    <property type="match status" value="1"/>
</dbReference>
<dbReference type="PANTHER" id="PTHR20982:SF3">
    <property type="entry name" value="MITOCHONDRIAL RIBOSOME RECYCLING FACTOR PSEUDO 1"/>
    <property type="match status" value="1"/>
</dbReference>
<name>A0A7Y0DYP4_9PROT</name>
<protein>
    <recommendedName>
        <fullName evidence="6">Ribosome-recycling factor</fullName>
        <shortName evidence="6">RRF</shortName>
    </recommendedName>
    <alternativeName>
        <fullName evidence="6">Ribosome-releasing factor</fullName>
    </alternativeName>
</protein>
<dbReference type="Pfam" id="PF01765">
    <property type="entry name" value="RRF"/>
    <property type="match status" value="1"/>
</dbReference>
<dbReference type="InterPro" id="IPR036191">
    <property type="entry name" value="RRF_sf"/>
</dbReference>
<evidence type="ECO:0000259" key="7">
    <source>
        <dbReference type="Pfam" id="PF01765"/>
    </source>
</evidence>
<dbReference type="FunFam" id="3.30.1360.40:FF:000001">
    <property type="entry name" value="Ribosome-recycling factor"/>
    <property type="match status" value="1"/>
</dbReference>
<comment type="similarity">
    <text evidence="2 6">Belongs to the RRF family.</text>
</comment>
<comment type="function">
    <text evidence="5 6">Responsible for the release of ribosomes from messenger RNA at the termination of protein biosynthesis. May increase the efficiency of translation by recycling ribosomes from one round of translation to another.</text>
</comment>
<evidence type="ECO:0000256" key="2">
    <source>
        <dbReference type="ARBA" id="ARBA00005912"/>
    </source>
</evidence>
<evidence type="ECO:0000256" key="6">
    <source>
        <dbReference type="HAMAP-Rule" id="MF_00040"/>
    </source>
</evidence>
<dbReference type="GO" id="GO:0043023">
    <property type="term" value="F:ribosomal large subunit binding"/>
    <property type="evidence" value="ECO:0007669"/>
    <property type="project" value="TreeGrafter"/>
</dbReference>
<dbReference type="Proteomes" id="UP000539372">
    <property type="component" value="Unassembled WGS sequence"/>
</dbReference>
<feature type="domain" description="Ribosome recycling factor" evidence="7">
    <location>
        <begin position="20"/>
        <end position="182"/>
    </location>
</feature>
<dbReference type="GO" id="GO:0002184">
    <property type="term" value="P:cytoplasmic translational termination"/>
    <property type="evidence" value="ECO:0007669"/>
    <property type="project" value="TreeGrafter"/>
</dbReference>
<dbReference type="CDD" id="cd00520">
    <property type="entry name" value="RRF"/>
    <property type="match status" value="1"/>
</dbReference>
<keyword evidence="9" id="KW-1185">Reference proteome</keyword>
<sequence length="184" mass="20475">MSANTKDLKRRMQGALDALATEFQGLRTGRASADLLTPIHVDAYGASMPLNQVASIAVPEPRMLSVTVWDNSMVKSVEKAIRESDLGLNPMTEGTVLRIPLPELNEERRAELSKVAGKYAEQARIAVRNIRRDGIDHLKKQEKDGEINQDDLHRGQDDIQKLTDEFVSKIDAALADKEKDIMQV</sequence>
<gene>
    <name evidence="6 8" type="primary">frr</name>
    <name evidence="8" type="ORF">HH303_06075</name>
</gene>
<dbReference type="Gene3D" id="3.30.1360.40">
    <property type="match status" value="1"/>
</dbReference>
<proteinExistence type="inferred from homology"/>
<evidence type="ECO:0000313" key="9">
    <source>
        <dbReference type="Proteomes" id="UP000539372"/>
    </source>
</evidence>
<dbReference type="AlphaFoldDB" id="A0A7Y0DYP4"/>
<evidence type="ECO:0000256" key="3">
    <source>
        <dbReference type="ARBA" id="ARBA00022490"/>
    </source>
</evidence>
<keyword evidence="4 6" id="KW-0648">Protein biosynthesis</keyword>
<evidence type="ECO:0000256" key="1">
    <source>
        <dbReference type="ARBA" id="ARBA00004496"/>
    </source>
</evidence>
<organism evidence="8 9">
    <name type="scientific">Pacificispira spongiicola</name>
    <dbReference type="NCBI Taxonomy" id="2729598"/>
    <lineage>
        <taxon>Bacteria</taxon>
        <taxon>Pseudomonadati</taxon>
        <taxon>Pseudomonadota</taxon>
        <taxon>Alphaproteobacteria</taxon>
        <taxon>Rhodospirillales</taxon>
        <taxon>Rhodospirillaceae</taxon>
        <taxon>Pacificispira</taxon>
    </lineage>
</organism>
<dbReference type="EMBL" id="JABBNT010000002">
    <property type="protein sequence ID" value="NMM44035.1"/>
    <property type="molecule type" value="Genomic_DNA"/>
</dbReference>
<dbReference type="GO" id="GO:0005829">
    <property type="term" value="C:cytosol"/>
    <property type="evidence" value="ECO:0007669"/>
    <property type="project" value="GOC"/>
</dbReference>
<evidence type="ECO:0000256" key="5">
    <source>
        <dbReference type="ARBA" id="ARBA00025050"/>
    </source>
</evidence>
<evidence type="ECO:0000313" key="8">
    <source>
        <dbReference type="EMBL" id="NMM44035.1"/>
    </source>
</evidence>
<dbReference type="SUPFAM" id="SSF55194">
    <property type="entry name" value="Ribosome recycling factor, RRF"/>
    <property type="match status" value="1"/>
</dbReference>
<dbReference type="InterPro" id="IPR002661">
    <property type="entry name" value="Ribosome_recyc_fac"/>
</dbReference>
<comment type="subcellular location">
    <subcellularLocation>
        <location evidence="1 6">Cytoplasm</location>
    </subcellularLocation>
</comment>
<accession>A0A7Y0DYP4</accession>
<dbReference type="RefSeq" id="WP_169624347.1">
    <property type="nucleotide sequence ID" value="NZ_JABBNT010000002.1"/>
</dbReference>
<dbReference type="PANTHER" id="PTHR20982">
    <property type="entry name" value="RIBOSOME RECYCLING FACTOR"/>
    <property type="match status" value="1"/>
</dbReference>
<dbReference type="InterPro" id="IPR023584">
    <property type="entry name" value="Ribosome_recyc_fac_dom"/>
</dbReference>
<dbReference type="Gene3D" id="1.10.132.20">
    <property type="entry name" value="Ribosome-recycling factor"/>
    <property type="match status" value="1"/>
</dbReference>